<feature type="non-terminal residue" evidence="1">
    <location>
        <position position="1"/>
    </location>
</feature>
<proteinExistence type="predicted"/>
<evidence type="ECO:0008006" key="2">
    <source>
        <dbReference type="Google" id="ProtNLM"/>
    </source>
</evidence>
<sequence>TEFDEVAESSIKNLVPIPRECEVTSDNGSESIEPVKDDSLVFTTFPNLLFNDKDDVTVHDDEVPIEESKVHSNPLFDNDEINYDELKSHVESNFVETLSTHDALIDSS</sequence>
<accession>A0A699UDX2</accession>
<dbReference type="AlphaFoldDB" id="A0A699UDX2"/>
<name>A0A699UDX2_TANCI</name>
<dbReference type="EMBL" id="BKCJ011314427">
    <property type="protein sequence ID" value="GFD19418.1"/>
    <property type="molecule type" value="Genomic_DNA"/>
</dbReference>
<comment type="caution">
    <text evidence="1">The sequence shown here is derived from an EMBL/GenBank/DDBJ whole genome shotgun (WGS) entry which is preliminary data.</text>
</comment>
<protein>
    <recommendedName>
        <fullName evidence="2">Reverse transcriptase domain-containing protein</fullName>
    </recommendedName>
</protein>
<gene>
    <name evidence="1" type="ORF">Tci_891387</name>
</gene>
<reference evidence="1" key="1">
    <citation type="journal article" date="2019" name="Sci. Rep.">
        <title>Draft genome of Tanacetum cinerariifolium, the natural source of mosquito coil.</title>
        <authorList>
            <person name="Yamashiro T."/>
            <person name="Shiraishi A."/>
            <person name="Satake H."/>
            <person name="Nakayama K."/>
        </authorList>
    </citation>
    <scope>NUCLEOTIDE SEQUENCE</scope>
</reference>
<evidence type="ECO:0000313" key="1">
    <source>
        <dbReference type="EMBL" id="GFD19418.1"/>
    </source>
</evidence>
<organism evidence="1">
    <name type="scientific">Tanacetum cinerariifolium</name>
    <name type="common">Dalmatian daisy</name>
    <name type="synonym">Chrysanthemum cinerariifolium</name>
    <dbReference type="NCBI Taxonomy" id="118510"/>
    <lineage>
        <taxon>Eukaryota</taxon>
        <taxon>Viridiplantae</taxon>
        <taxon>Streptophyta</taxon>
        <taxon>Embryophyta</taxon>
        <taxon>Tracheophyta</taxon>
        <taxon>Spermatophyta</taxon>
        <taxon>Magnoliopsida</taxon>
        <taxon>eudicotyledons</taxon>
        <taxon>Gunneridae</taxon>
        <taxon>Pentapetalae</taxon>
        <taxon>asterids</taxon>
        <taxon>campanulids</taxon>
        <taxon>Asterales</taxon>
        <taxon>Asteraceae</taxon>
        <taxon>Asteroideae</taxon>
        <taxon>Anthemideae</taxon>
        <taxon>Anthemidinae</taxon>
        <taxon>Tanacetum</taxon>
    </lineage>
</organism>